<dbReference type="EMBL" id="GGEC01009048">
    <property type="protein sequence ID" value="MBW89531.1"/>
    <property type="molecule type" value="Transcribed_RNA"/>
</dbReference>
<protein>
    <submittedName>
        <fullName evidence="1">Uncharacterized protein MANES_10G072000</fullName>
    </submittedName>
</protein>
<reference evidence="1" key="1">
    <citation type="submission" date="2018-02" db="EMBL/GenBank/DDBJ databases">
        <title>Rhizophora mucronata_Transcriptome.</title>
        <authorList>
            <person name="Meera S.P."/>
            <person name="Sreeshan A."/>
            <person name="Augustine A."/>
        </authorList>
    </citation>
    <scope>NUCLEOTIDE SEQUENCE</scope>
    <source>
        <tissue evidence="1">Leaf</tissue>
    </source>
</reference>
<proteinExistence type="predicted"/>
<accession>A0A2P2J7U5</accession>
<organism evidence="1">
    <name type="scientific">Rhizophora mucronata</name>
    <name type="common">Asiatic mangrove</name>
    <dbReference type="NCBI Taxonomy" id="61149"/>
    <lineage>
        <taxon>Eukaryota</taxon>
        <taxon>Viridiplantae</taxon>
        <taxon>Streptophyta</taxon>
        <taxon>Embryophyta</taxon>
        <taxon>Tracheophyta</taxon>
        <taxon>Spermatophyta</taxon>
        <taxon>Magnoliopsida</taxon>
        <taxon>eudicotyledons</taxon>
        <taxon>Gunneridae</taxon>
        <taxon>Pentapetalae</taxon>
        <taxon>rosids</taxon>
        <taxon>fabids</taxon>
        <taxon>Malpighiales</taxon>
        <taxon>Rhizophoraceae</taxon>
        <taxon>Rhizophora</taxon>
    </lineage>
</organism>
<evidence type="ECO:0000313" key="1">
    <source>
        <dbReference type="EMBL" id="MBW89531.1"/>
    </source>
</evidence>
<name>A0A2P2J7U5_RHIMU</name>
<sequence>MKLKLKSSLRQ</sequence>